<comment type="caution">
    <text evidence="2">The sequence shown here is derived from an EMBL/GenBank/DDBJ whole genome shotgun (WGS) entry which is preliminary data.</text>
</comment>
<keyword evidence="3" id="KW-1185">Reference proteome</keyword>
<dbReference type="Pfam" id="PF07885">
    <property type="entry name" value="Ion_trans_2"/>
    <property type="match status" value="1"/>
</dbReference>
<dbReference type="RefSeq" id="WP_094943089.1">
    <property type="nucleotide sequence ID" value="NZ_NOKQ01000217.1"/>
</dbReference>
<dbReference type="InterPro" id="IPR013099">
    <property type="entry name" value="K_chnl_dom"/>
</dbReference>
<dbReference type="Gene3D" id="1.10.287.70">
    <property type="match status" value="1"/>
</dbReference>
<protein>
    <recommendedName>
        <fullName evidence="1">Potassium channel domain-containing protein</fullName>
    </recommendedName>
</protein>
<evidence type="ECO:0000313" key="2">
    <source>
        <dbReference type="EMBL" id="OZS77870.1"/>
    </source>
</evidence>
<evidence type="ECO:0000313" key="3">
    <source>
        <dbReference type="Proteomes" id="UP000217065"/>
    </source>
</evidence>
<proteinExistence type="predicted"/>
<dbReference type="AlphaFoldDB" id="A0A264W2S3"/>
<reference evidence="2 3" key="1">
    <citation type="submission" date="2017-07" db="EMBL/GenBank/DDBJ databases">
        <title>Tetzosporium hominis gen.nov. sp.nov.</title>
        <authorList>
            <person name="Tetz G."/>
            <person name="Tetz V."/>
        </authorList>
    </citation>
    <scope>NUCLEOTIDE SEQUENCE [LARGE SCALE GENOMIC DNA]</scope>
    <source>
        <strain evidence="2 3">VT-49</strain>
    </source>
</reference>
<feature type="domain" description="Potassium channel" evidence="1">
    <location>
        <begin position="43"/>
        <end position="122"/>
    </location>
</feature>
<evidence type="ECO:0000259" key="1">
    <source>
        <dbReference type="Pfam" id="PF07885"/>
    </source>
</evidence>
<accession>A0A264W2S3</accession>
<gene>
    <name evidence="2" type="ORF">CF394_08940</name>
</gene>
<organism evidence="2 3">
    <name type="scientific">Tetzosporium hominis</name>
    <dbReference type="NCBI Taxonomy" id="2020506"/>
    <lineage>
        <taxon>Bacteria</taxon>
        <taxon>Bacillati</taxon>
        <taxon>Bacillota</taxon>
        <taxon>Bacilli</taxon>
        <taxon>Bacillales</taxon>
        <taxon>Caryophanaceae</taxon>
        <taxon>Tetzosporium</taxon>
    </lineage>
</organism>
<dbReference type="SUPFAM" id="SSF81324">
    <property type="entry name" value="Voltage-gated potassium channels"/>
    <property type="match status" value="1"/>
</dbReference>
<dbReference type="Proteomes" id="UP000217065">
    <property type="component" value="Unassembled WGS sequence"/>
</dbReference>
<dbReference type="OrthoDB" id="9813518at2"/>
<dbReference type="EMBL" id="NOKQ01000217">
    <property type="protein sequence ID" value="OZS77870.1"/>
    <property type="molecule type" value="Genomic_DNA"/>
</dbReference>
<sequence>MTTALLVVAIGFVLANLYYFFRNKAFKYGRMDFMLFVNLFLVMVGIWLAFAGIYYALSMDKPAVLENTQPFDPVEVTWSNMIYFSGVTLLSIGYGDMVPTGIAKFFALLEAGLGLLLPAAFFIQSLQPRAVDQPIKRNTD</sequence>
<name>A0A264W2S3_9BACL</name>